<feature type="compositionally biased region" description="Low complexity" evidence="1">
    <location>
        <begin position="195"/>
        <end position="206"/>
    </location>
</feature>
<dbReference type="RefSeq" id="WP_317775933.1">
    <property type="nucleotide sequence ID" value="NZ_JAWMAJ010000325.1"/>
</dbReference>
<evidence type="ECO:0000313" key="3">
    <source>
        <dbReference type="Proteomes" id="UP001187346"/>
    </source>
</evidence>
<protein>
    <submittedName>
        <fullName evidence="2">Uncharacterized protein</fullName>
    </submittedName>
</protein>
<proteinExistence type="predicted"/>
<comment type="caution">
    <text evidence="2">The sequence shown here is derived from an EMBL/GenBank/DDBJ whole genome shotgun (WGS) entry which is preliminary data.</text>
</comment>
<evidence type="ECO:0000313" key="2">
    <source>
        <dbReference type="EMBL" id="MDV7223495.1"/>
    </source>
</evidence>
<organism evidence="2 3">
    <name type="scientific">Streptomyces prunicolor</name>
    <dbReference type="NCBI Taxonomy" id="67348"/>
    <lineage>
        <taxon>Bacteria</taxon>
        <taxon>Bacillati</taxon>
        <taxon>Actinomycetota</taxon>
        <taxon>Actinomycetes</taxon>
        <taxon>Kitasatosporales</taxon>
        <taxon>Streptomycetaceae</taxon>
        <taxon>Streptomyces</taxon>
    </lineage>
</organism>
<dbReference type="Proteomes" id="UP001187346">
    <property type="component" value="Unassembled WGS sequence"/>
</dbReference>
<evidence type="ECO:0000256" key="1">
    <source>
        <dbReference type="SAM" id="MobiDB-lite"/>
    </source>
</evidence>
<sequence>MVTVGPQRRVCRLAAPGRPLDRVTKLFEVDGVGDADMLDDDIGERGRLQAGPVREGQQEGESAIAYPLPGRDGRDPNLVLSAQPVQEFGVRHIRAAPHRMQERGHPPGFQNATEALNQLILALDLMKQLPNGPRLGVLATSQQPAVEQPPADRSRRIGPQGRTLDQSIVPCRERLEGAPILVRVRHGAEPVRSDVGPTGRGPRPVGAVQERHEDQERGLGRVQIEWAPGARVTQQPFDPVDESHRGARVLPRIRSECVLRGIAYACQPGDRGAHMRPECPCAPSVVDVVPQGRSLRGSHPPVLNTAGRQRGWRPGVHV</sequence>
<accession>A0ABU4FSF0</accession>
<name>A0ABU4FSF0_9ACTN</name>
<gene>
    <name evidence="2" type="ORF">R5A26_47050</name>
</gene>
<feature type="region of interest" description="Disordered" evidence="1">
    <location>
        <begin position="141"/>
        <end position="161"/>
    </location>
</feature>
<keyword evidence="3" id="KW-1185">Reference proteome</keyword>
<dbReference type="EMBL" id="JAWMAJ010000325">
    <property type="protein sequence ID" value="MDV7223495.1"/>
    <property type="molecule type" value="Genomic_DNA"/>
</dbReference>
<reference evidence="2 3" key="1">
    <citation type="submission" date="2023-10" db="EMBL/GenBank/DDBJ databases">
        <title>Characterization of rhizosphere-enriched actinobacteria from wheat plants lab-grown on chernevaya soil.</title>
        <authorList>
            <person name="Tikhonova E.N."/>
            <person name="Konopkin A."/>
            <person name="Kravchenko I.K."/>
        </authorList>
    </citation>
    <scope>NUCLEOTIDE SEQUENCE [LARGE SCALE GENOMIC DNA]</scope>
    <source>
        <strain evidence="2 3">RR29</strain>
    </source>
</reference>
<feature type="region of interest" description="Disordered" evidence="1">
    <location>
        <begin position="190"/>
        <end position="216"/>
    </location>
</feature>